<feature type="domain" description="Phospholipid/glycerol acyltransferase" evidence="13">
    <location>
        <begin position="64"/>
        <end position="185"/>
    </location>
</feature>
<evidence type="ECO:0000256" key="4">
    <source>
        <dbReference type="ARBA" id="ARBA00022516"/>
    </source>
</evidence>
<dbReference type="PANTHER" id="PTHR23063:SF59">
    <property type="entry name" value="ACYLTRANSFERASE"/>
    <property type="match status" value="1"/>
</dbReference>
<dbReference type="GO" id="GO:0008654">
    <property type="term" value="P:phospholipid biosynthetic process"/>
    <property type="evidence" value="ECO:0007669"/>
    <property type="project" value="UniProtKB-KW"/>
</dbReference>
<dbReference type="CDD" id="cd07991">
    <property type="entry name" value="LPLAT_LPCAT1-like"/>
    <property type="match status" value="1"/>
</dbReference>
<comment type="subcellular location">
    <subcellularLocation>
        <location evidence="1">Membrane</location>
    </subcellularLocation>
</comment>
<evidence type="ECO:0000256" key="3">
    <source>
        <dbReference type="ARBA" id="ARBA00008655"/>
    </source>
</evidence>
<dbReference type="EMBL" id="BNJQ01000021">
    <property type="protein sequence ID" value="GHP08517.1"/>
    <property type="molecule type" value="Genomic_DNA"/>
</dbReference>
<evidence type="ECO:0000256" key="5">
    <source>
        <dbReference type="ARBA" id="ARBA00022679"/>
    </source>
</evidence>
<keyword evidence="10" id="KW-0594">Phospholipid biosynthesis</keyword>
<dbReference type="AlphaFoldDB" id="A0A830HUB6"/>
<comment type="pathway">
    <text evidence="2">Lipid metabolism.</text>
</comment>
<keyword evidence="11" id="KW-1208">Phospholipid metabolism</keyword>
<evidence type="ECO:0000259" key="13">
    <source>
        <dbReference type="SMART" id="SM00563"/>
    </source>
</evidence>
<keyword evidence="7" id="KW-1133">Transmembrane helix</keyword>
<evidence type="ECO:0000256" key="7">
    <source>
        <dbReference type="ARBA" id="ARBA00022989"/>
    </source>
</evidence>
<comment type="caution">
    <text evidence="14">The sequence shown here is derived from an EMBL/GenBank/DDBJ whole genome shotgun (WGS) entry which is preliminary data.</text>
</comment>
<keyword evidence="6" id="KW-0812">Transmembrane</keyword>
<evidence type="ECO:0000313" key="15">
    <source>
        <dbReference type="Proteomes" id="UP000660262"/>
    </source>
</evidence>
<sequence>MHGFAATLFFDDMNLPLPAHRRAIVTSSRHYVRIILLLLGYSTLDVRGYRENCTRDMHKGQKRIVYVFNHVSFVDSMLMLYFFQPCGVTKKSIARIPILGTAIRGFQNVLVERVEAGSEGANLVNVGARASNKTKLIAERVNDKRYPNMAVAPEGTTTNGRTVVKFKRGAFVPGAPVLPIVIRYPCRHHNVAWTLRNDLFAFVRMMCQFRNYVSVTVLPEYTPSAAERDDAELYANNVQRLFASELGAEPSNQDLATQFQLMQKGVKVSWDGRTILAPSDMKEHGYLVGSSEA</sequence>
<organism evidence="14 15">
    <name type="scientific">Pycnococcus provasolii</name>
    <dbReference type="NCBI Taxonomy" id="41880"/>
    <lineage>
        <taxon>Eukaryota</taxon>
        <taxon>Viridiplantae</taxon>
        <taxon>Chlorophyta</taxon>
        <taxon>Pseudoscourfieldiophyceae</taxon>
        <taxon>Pseudoscourfieldiales</taxon>
        <taxon>Pycnococcaceae</taxon>
        <taxon>Pycnococcus</taxon>
    </lineage>
</organism>
<evidence type="ECO:0000256" key="8">
    <source>
        <dbReference type="ARBA" id="ARBA00023098"/>
    </source>
</evidence>
<keyword evidence="12 14" id="KW-0012">Acyltransferase</keyword>
<keyword evidence="8" id="KW-0443">Lipid metabolism</keyword>
<dbReference type="GO" id="GO:0016020">
    <property type="term" value="C:membrane"/>
    <property type="evidence" value="ECO:0007669"/>
    <property type="project" value="UniProtKB-SubCell"/>
</dbReference>
<dbReference type="InterPro" id="IPR002123">
    <property type="entry name" value="Plipid/glycerol_acylTrfase"/>
</dbReference>
<evidence type="ECO:0000256" key="2">
    <source>
        <dbReference type="ARBA" id="ARBA00005189"/>
    </source>
</evidence>
<dbReference type="Pfam" id="PF01553">
    <property type="entry name" value="Acyltransferase"/>
    <property type="match status" value="1"/>
</dbReference>
<dbReference type="InterPro" id="IPR045252">
    <property type="entry name" value="LPCAT1-like"/>
</dbReference>
<protein>
    <submittedName>
        <fullName evidence="14">Lysophosphatidylcholine acyltransferase 2</fullName>
    </submittedName>
</protein>
<proteinExistence type="inferred from homology"/>
<evidence type="ECO:0000256" key="10">
    <source>
        <dbReference type="ARBA" id="ARBA00023209"/>
    </source>
</evidence>
<keyword evidence="4" id="KW-0444">Lipid biosynthesis</keyword>
<keyword evidence="15" id="KW-1185">Reference proteome</keyword>
<evidence type="ECO:0000256" key="11">
    <source>
        <dbReference type="ARBA" id="ARBA00023264"/>
    </source>
</evidence>
<reference evidence="14" key="1">
    <citation type="submission" date="2020-10" db="EMBL/GenBank/DDBJ databases">
        <title>Unveiling of a novel bifunctional photoreceptor, Dualchrome1, isolated from a cosmopolitan green alga.</title>
        <authorList>
            <person name="Suzuki S."/>
            <person name="Kawachi M."/>
        </authorList>
    </citation>
    <scope>NUCLEOTIDE SEQUENCE</scope>
    <source>
        <strain evidence="14">NIES 2893</strain>
    </source>
</reference>
<evidence type="ECO:0000313" key="14">
    <source>
        <dbReference type="EMBL" id="GHP08517.1"/>
    </source>
</evidence>
<dbReference type="GO" id="GO:0008374">
    <property type="term" value="F:O-acyltransferase activity"/>
    <property type="evidence" value="ECO:0007669"/>
    <property type="project" value="InterPro"/>
</dbReference>
<dbReference type="PANTHER" id="PTHR23063">
    <property type="entry name" value="PHOSPHOLIPID ACYLTRANSFERASE"/>
    <property type="match status" value="1"/>
</dbReference>
<evidence type="ECO:0000256" key="1">
    <source>
        <dbReference type="ARBA" id="ARBA00004370"/>
    </source>
</evidence>
<comment type="similarity">
    <text evidence="3">Belongs to the 1-acyl-sn-glycerol-3-phosphate acyltransferase family.</text>
</comment>
<dbReference type="OrthoDB" id="272512at2759"/>
<dbReference type="SMART" id="SM00563">
    <property type="entry name" value="PlsC"/>
    <property type="match status" value="1"/>
</dbReference>
<dbReference type="SUPFAM" id="SSF69593">
    <property type="entry name" value="Glycerol-3-phosphate (1)-acyltransferase"/>
    <property type="match status" value="1"/>
</dbReference>
<name>A0A830HUB6_9CHLO</name>
<evidence type="ECO:0000256" key="6">
    <source>
        <dbReference type="ARBA" id="ARBA00022692"/>
    </source>
</evidence>
<gene>
    <name evidence="14" type="ORF">PPROV_000725500</name>
</gene>
<dbReference type="Proteomes" id="UP000660262">
    <property type="component" value="Unassembled WGS sequence"/>
</dbReference>
<keyword evidence="9" id="KW-0472">Membrane</keyword>
<evidence type="ECO:0000256" key="12">
    <source>
        <dbReference type="ARBA" id="ARBA00023315"/>
    </source>
</evidence>
<accession>A0A830HUB6</accession>
<evidence type="ECO:0000256" key="9">
    <source>
        <dbReference type="ARBA" id="ARBA00023136"/>
    </source>
</evidence>
<keyword evidence="5 14" id="KW-0808">Transferase</keyword>